<protein>
    <submittedName>
        <fullName evidence="1">Uncharacterized protein</fullName>
    </submittedName>
</protein>
<sequence>MILASARAISALGWTTRGTSHYRRRKPLDPVSKVAYEVLQECSDEGDENRDIVQLLNALKIDVMGFDKRTREDLKALDLPHHADEFENPLTAIERIYRQDTVRGQCAYEKTTAFATILECVIEA</sequence>
<name>A0A553HVU5_9PEZI</name>
<proteinExistence type="predicted"/>
<dbReference type="AlphaFoldDB" id="A0A553HVU5"/>
<keyword evidence="2" id="KW-1185">Reference proteome</keyword>
<dbReference type="EMBL" id="VFLP01000039">
    <property type="protein sequence ID" value="TRX92069.1"/>
    <property type="molecule type" value="Genomic_DNA"/>
</dbReference>
<accession>A0A553HVU5</accession>
<organism evidence="1 2">
    <name type="scientific">Xylaria flabelliformis</name>
    <dbReference type="NCBI Taxonomy" id="2512241"/>
    <lineage>
        <taxon>Eukaryota</taxon>
        <taxon>Fungi</taxon>
        <taxon>Dikarya</taxon>
        <taxon>Ascomycota</taxon>
        <taxon>Pezizomycotina</taxon>
        <taxon>Sordariomycetes</taxon>
        <taxon>Xylariomycetidae</taxon>
        <taxon>Xylariales</taxon>
        <taxon>Xylariaceae</taxon>
        <taxon>Xylaria</taxon>
    </lineage>
</organism>
<evidence type="ECO:0000313" key="1">
    <source>
        <dbReference type="EMBL" id="TRX92069.1"/>
    </source>
</evidence>
<dbReference type="Proteomes" id="UP000319160">
    <property type="component" value="Unassembled WGS sequence"/>
</dbReference>
<reference evidence="2" key="1">
    <citation type="submission" date="2019-06" db="EMBL/GenBank/DDBJ databases">
        <title>Draft genome sequence of the griseofulvin-producing fungus Xylaria cubensis strain G536.</title>
        <authorList>
            <person name="Mead M.E."/>
            <person name="Raja H.A."/>
            <person name="Steenwyk J.L."/>
            <person name="Knowles S.L."/>
            <person name="Oberlies N.H."/>
            <person name="Rokas A."/>
        </authorList>
    </citation>
    <scope>NUCLEOTIDE SEQUENCE [LARGE SCALE GENOMIC DNA]</scope>
    <source>
        <strain evidence="2">G536</strain>
    </source>
</reference>
<comment type="caution">
    <text evidence="1">The sequence shown here is derived from an EMBL/GenBank/DDBJ whole genome shotgun (WGS) entry which is preliminary data.</text>
</comment>
<evidence type="ECO:0000313" key="2">
    <source>
        <dbReference type="Proteomes" id="UP000319160"/>
    </source>
</evidence>
<gene>
    <name evidence="1" type="ORF">FHL15_006936</name>
</gene>